<dbReference type="PANTHER" id="PTHR47336">
    <property type="entry name" value="TRANSCRIPTION FACTOR HMS1-RELATED"/>
    <property type="match status" value="1"/>
</dbReference>
<evidence type="ECO:0000259" key="1">
    <source>
        <dbReference type="PROSITE" id="PS50888"/>
    </source>
</evidence>
<protein>
    <submittedName>
        <fullName evidence="2">Transcription factor TYE7</fullName>
    </submittedName>
</protein>
<sequence length="322" mass="37394">MELIGSNLFTEDQLEDEVKKYEPHIHINHSHNENVNATHIGEWGQPNTNENIPPATYYNRSQQIITENNNNNHIVNAYTFNTAQPNVTNGNVYSNRWYEPLDGVEKAGHNREQLDNINHFRGKTPINFPTPASTSLHSSMTSIKDDYSTRNLSYPMDNHSTTIEHNFHEEHDNRKVIQSIPYFQSNSQNDYEVSANIDALKDKGKRKRTARKRLTEVQKLAHNKIEKKYRININTKIAQLQKMIPWVSDGEIAFEVHSGIKHQGGNVPGEQVNTKTKFNKSIILQKAIDYIVYLRNNEHLYQIELQRLRNEIESLKQKSNLR</sequence>
<dbReference type="Pfam" id="PF00010">
    <property type="entry name" value="HLH"/>
    <property type="match status" value="1"/>
</dbReference>
<accession>A0ABR4NM80</accession>
<dbReference type="PROSITE" id="PS50888">
    <property type="entry name" value="BHLH"/>
    <property type="match status" value="1"/>
</dbReference>
<dbReference type="InterPro" id="IPR036638">
    <property type="entry name" value="HLH_DNA-bd_sf"/>
</dbReference>
<dbReference type="SMART" id="SM00353">
    <property type="entry name" value="HLH"/>
    <property type="match status" value="1"/>
</dbReference>
<name>A0ABR4NM80_9SACH</name>
<comment type="caution">
    <text evidence="2">The sequence shown here is derived from an EMBL/GenBank/DDBJ whole genome shotgun (WGS) entry which is preliminary data.</text>
</comment>
<proteinExistence type="predicted"/>
<dbReference type="PANTHER" id="PTHR47336:SF3">
    <property type="entry name" value="SERINE-RICH PROTEIN TYE7"/>
    <property type="match status" value="1"/>
</dbReference>
<feature type="domain" description="BHLH" evidence="1">
    <location>
        <begin position="217"/>
        <end position="294"/>
    </location>
</feature>
<reference evidence="2 3" key="1">
    <citation type="submission" date="2024-05" db="EMBL/GenBank/DDBJ databases">
        <title>Long read based assembly of the Candida bracarensis genome reveals expanded adhesin content.</title>
        <authorList>
            <person name="Marcet-Houben M."/>
            <person name="Ksiezopolska E."/>
            <person name="Gabaldon T."/>
        </authorList>
    </citation>
    <scope>NUCLEOTIDE SEQUENCE [LARGE SCALE GENOMIC DNA]</scope>
    <source>
        <strain evidence="2 3">CBM6</strain>
    </source>
</reference>
<evidence type="ECO:0000313" key="2">
    <source>
        <dbReference type="EMBL" id="KAL3228624.1"/>
    </source>
</evidence>
<dbReference type="EMBL" id="JBEVYD010000013">
    <property type="protein sequence ID" value="KAL3228624.1"/>
    <property type="molecule type" value="Genomic_DNA"/>
</dbReference>
<dbReference type="InterPro" id="IPR052099">
    <property type="entry name" value="Regulatory_TF_Diverse"/>
</dbReference>
<evidence type="ECO:0000313" key="3">
    <source>
        <dbReference type="Proteomes" id="UP001623330"/>
    </source>
</evidence>
<dbReference type="Gene3D" id="4.10.280.10">
    <property type="entry name" value="Helix-loop-helix DNA-binding domain"/>
    <property type="match status" value="1"/>
</dbReference>
<organism evidence="2 3">
    <name type="scientific">Nakaseomyces bracarensis</name>
    <dbReference type="NCBI Taxonomy" id="273131"/>
    <lineage>
        <taxon>Eukaryota</taxon>
        <taxon>Fungi</taxon>
        <taxon>Dikarya</taxon>
        <taxon>Ascomycota</taxon>
        <taxon>Saccharomycotina</taxon>
        <taxon>Saccharomycetes</taxon>
        <taxon>Saccharomycetales</taxon>
        <taxon>Saccharomycetaceae</taxon>
        <taxon>Nakaseomyces</taxon>
    </lineage>
</organism>
<keyword evidence="3" id="KW-1185">Reference proteome</keyword>
<gene>
    <name evidence="2" type="ORF">RNJ44_02569</name>
</gene>
<dbReference type="SUPFAM" id="SSF47459">
    <property type="entry name" value="HLH, helix-loop-helix DNA-binding domain"/>
    <property type="match status" value="1"/>
</dbReference>
<dbReference type="InterPro" id="IPR011598">
    <property type="entry name" value="bHLH_dom"/>
</dbReference>
<dbReference type="Proteomes" id="UP001623330">
    <property type="component" value="Unassembled WGS sequence"/>
</dbReference>
<dbReference type="CDD" id="cd11395">
    <property type="entry name" value="bHLHzip_SREBP_like"/>
    <property type="match status" value="1"/>
</dbReference>